<accession>X0XMH1</accession>
<organism evidence="6">
    <name type="scientific">marine sediment metagenome</name>
    <dbReference type="NCBI Taxonomy" id="412755"/>
    <lineage>
        <taxon>unclassified sequences</taxon>
        <taxon>metagenomes</taxon>
        <taxon>ecological metagenomes</taxon>
    </lineage>
</organism>
<dbReference type="CDD" id="cd18093">
    <property type="entry name" value="SpoU-like_TrmJ"/>
    <property type="match status" value="1"/>
</dbReference>
<comment type="caution">
    <text evidence="6">The sequence shown here is derived from an EMBL/GenBank/DDBJ whole genome shotgun (WGS) entry which is preliminary data.</text>
</comment>
<dbReference type="PANTHER" id="PTHR42786">
    <property type="entry name" value="TRNA/RRNA METHYLTRANSFERASE"/>
    <property type="match status" value="1"/>
</dbReference>
<feature type="non-terminal residue" evidence="6">
    <location>
        <position position="205"/>
    </location>
</feature>
<dbReference type="InterPro" id="IPR001537">
    <property type="entry name" value="SpoU_MeTrfase"/>
</dbReference>
<dbReference type="PANTHER" id="PTHR42786:SF2">
    <property type="entry name" value="TRNA (CYTIDINE_URIDINE-2'-O-)-METHYLTRANSFERASE TRMJ"/>
    <property type="match status" value="1"/>
</dbReference>
<dbReference type="GO" id="GO:0005829">
    <property type="term" value="C:cytosol"/>
    <property type="evidence" value="ECO:0007669"/>
    <property type="project" value="TreeGrafter"/>
</dbReference>
<keyword evidence="2" id="KW-0489">Methyltransferase</keyword>
<sequence length="205" mass="23407">QENIQEELNKFQETHVAPKFRNLKFTIVLAQPEHASNIGSIARIMKNFDFNHLVIFNPIEKKENILCRKTEGYAMHGKDVLYNSTIITNISQKNHVQELSEYLKEFDLIFGTTAKGSNYQNIKRLPIFTHELNLPISKKPLNIAILFGKESRGLTNEEIKLADIVIRIPTGNVYPTLNISQACGIICYEIFKQTHNISIGRGIKP</sequence>
<evidence type="ECO:0000256" key="4">
    <source>
        <dbReference type="ARBA" id="ARBA00022691"/>
    </source>
</evidence>
<comment type="similarity">
    <text evidence="1">Belongs to the class IV-like SAM-binding methyltransferase superfamily. RNA methyltransferase TrmH family.</text>
</comment>
<keyword evidence="3" id="KW-0808">Transferase</keyword>
<dbReference type="InterPro" id="IPR029026">
    <property type="entry name" value="tRNA_m1G_MTases_N"/>
</dbReference>
<evidence type="ECO:0000256" key="2">
    <source>
        <dbReference type="ARBA" id="ARBA00022603"/>
    </source>
</evidence>
<dbReference type="Gene3D" id="3.40.1280.10">
    <property type="match status" value="1"/>
</dbReference>
<evidence type="ECO:0000259" key="5">
    <source>
        <dbReference type="Pfam" id="PF00588"/>
    </source>
</evidence>
<keyword evidence="4" id="KW-0949">S-adenosyl-L-methionine</keyword>
<dbReference type="InterPro" id="IPR004384">
    <property type="entry name" value="RNA_MeTrfase_TrmJ/LasT"/>
</dbReference>
<dbReference type="PIRSF" id="PIRSF004808">
    <property type="entry name" value="LasT"/>
    <property type="match status" value="1"/>
</dbReference>
<proteinExistence type="inferred from homology"/>
<feature type="non-terminal residue" evidence="6">
    <location>
        <position position="1"/>
    </location>
</feature>
<evidence type="ECO:0000256" key="3">
    <source>
        <dbReference type="ARBA" id="ARBA00022679"/>
    </source>
</evidence>
<dbReference type="Pfam" id="PF00588">
    <property type="entry name" value="SpoU_methylase"/>
    <property type="match status" value="1"/>
</dbReference>
<dbReference type="EMBL" id="BARS01055303">
    <property type="protein sequence ID" value="GAG44379.1"/>
    <property type="molecule type" value="Genomic_DNA"/>
</dbReference>
<protein>
    <recommendedName>
        <fullName evidence="5">tRNA/rRNA methyltransferase SpoU type domain-containing protein</fullName>
    </recommendedName>
</protein>
<dbReference type="GO" id="GO:0008173">
    <property type="term" value="F:RNA methyltransferase activity"/>
    <property type="evidence" value="ECO:0007669"/>
    <property type="project" value="InterPro"/>
</dbReference>
<dbReference type="SUPFAM" id="SSF75217">
    <property type="entry name" value="alpha/beta knot"/>
    <property type="match status" value="1"/>
</dbReference>
<reference evidence="6" key="1">
    <citation type="journal article" date="2014" name="Front. Microbiol.">
        <title>High frequency of phylogenetically diverse reductive dehalogenase-homologous genes in deep subseafloor sedimentary metagenomes.</title>
        <authorList>
            <person name="Kawai M."/>
            <person name="Futagami T."/>
            <person name="Toyoda A."/>
            <person name="Takaki Y."/>
            <person name="Nishi S."/>
            <person name="Hori S."/>
            <person name="Arai W."/>
            <person name="Tsubouchi T."/>
            <person name="Morono Y."/>
            <person name="Uchiyama I."/>
            <person name="Ito T."/>
            <person name="Fujiyama A."/>
            <person name="Inagaki F."/>
            <person name="Takami H."/>
        </authorList>
    </citation>
    <scope>NUCLEOTIDE SEQUENCE</scope>
    <source>
        <strain evidence="6">Expedition CK06-06</strain>
    </source>
</reference>
<name>X0XMH1_9ZZZZ</name>
<gene>
    <name evidence="6" type="ORF">S01H1_81680</name>
</gene>
<dbReference type="InterPro" id="IPR029028">
    <property type="entry name" value="Alpha/beta_knot_MTases"/>
</dbReference>
<dbReference type="GO" id="GO:0003723">
    <property type="term" value="F:RNA binding"/>
    <property type="evidence" value="ECO:0007669"/>
    <property type="project" value="InterPro"/>
</dbReference>
<evidence type="ECO:0000313" key="6">
    <source>
        <dbReference type="EMBL" id="GAG44379.1"/>
    </source>
</evidence>
<feature type="domain" description="tRNA/rRNA methyltransferase SpoU type" evidence="5">
    <location>
        <begin position="25"/>
        <end position="188"/>
    </location>
</feature>
<dbReference type="AlphaFoldDB" id="X0XMH1"/>
<evidence type="ECO:0000256" key="1">
    <source>
        <dbReference type="ARBA" id="ARBA00007228"/>
    </source>
</evidence>
<dbReference type="GO" id="GO:0002128">
    <property type="term" value="P:tRNA nucleoside ribose methylation"/>
    <property type="evidence" value="ECO:0007669"/>
    <property type="project" value="TreeGrafter"/>
</dbReference>